<sequence>MRKPSGNYKFADRFRYRNNGIYNNDIMKKWLSLIILLAVNVISINAQQKNSINNQSMEKKTKTIRLIYPQWQGGDIARWITEIKDPEAASKGYFLGAELLNFLAPDSSQETLTVPISTEITERRKKDGVLDRDIIVKQTKAALDLLRISDPDKIVTLGGECSVSVVPFTYLAEKYKDDVAMIWIDAHPDITLPGDMYSGFHAMAVTACMGKGDKEILSKLPAQIAPSKILLVGLRDWERDEIKVRQKQYGIKHLTPEDVAQNSNAIYEWLKSCGASRVLIHFDMDVLDPAEIIAAVGVVPDGMKLAEVVRVINDIAKEKEIVGLTVAEPMPRIAIRIKEMLNQLPLLK</sequence>
<dbReference type="InterPro" id="IPR006035">
    <property type="entry name" value="Ureohydrolase"/>
</dbReference>
<dbReference type="InterPro" id="IPR023696">
    <property type="entry name" value="Ureohydrolase_dom_sf"/>
</dbReference>
<dbReference type="CDD" id="cd09999">
    <property type="entry name" value="Arginase-like_1"/>
    <property type="match status" value="1"/>
</dbReference>
<evidence type="ECO:0000256" key="2">
    <source>
        <dbReference type="ARBA" id="ARBA00022801"/>
    </source>
</evidence>
<dbReference type="GO" id="GO:0004053">
    <property type="term" value="F:arginase activity"/>
    <property type="evidence" value="ECO:0007669"/>
    <property type="project" value="TreeGrafter"/>
</dbReference>
<evidence type="ECO:0008006" key="7">
    <source>
        <dbReference type="Google" id="ProtNLM"/>
    </source>
</evidence>
<comment type="similarity">
    <text evidence="4">Belongs to the arginase family.</text>
</comment>
<evidence type="ECO:0000256" key="1">
    <source>
        <dbReference type="ARBA" id="ARBA00022723"/>
    </source>
</evidence>
<dbReference type="HOGENOM" id="CLU_085654_1_0_10"/>
<dbReference type="PANTHER" id="PTHR43782">
    <property type="entry name" value="ARGINASE"/>
    <property type="match status" value="1"/>
</dbReference>
<dbReference type="PROSITE" id="PS51409">
    <property type="entry name" value="ARGINASE_2"/>
    <property type="match status" value="1"/>
</dbReference>
<evidence type="ECO:0000256" key="3">
    <source>
        <dbReference type="ARBA" id="ARBA00023211"/>
    </source>
</evidence>
<keyword evidence="2" id="KW-0378">Hydrolase</keyword>
<comment type="caution">
    <text evidence="5">The sequence shown here is derived from an EMBL/GenBank/DDBJ whole genome shotgun (WGS) entry which is preliminary data.</text>
</comment>
<keyword evidence="3" id="KW-0464">Manganese</keyword>
<dbReference type="Pfam" id="PF00491">
    <property type="entry name" value="Arginase"/>
    <property type="match status" value="1"/>
</dbReference>
<evidence type="ECO:0000313" key="6">
    <source>
        <dbReference type="Proteomes" id="UP000005974"/>
    </source>
</evidence>
<organism evidence="5 6">
    <name type="scientific">Phocaeicola dorei CL02T12C06</name>
    <dbReference type="NCBI Taxonomy" id="997876"/>
    <lineage>
        <taxon>Bacteria</taxon>
        <taxon>Pseudomonadati</taxon>
        <taxon>Bacteroidota</taxon>
        <taxon>Bacteroidia</taxon>
        <taxon>Bacteroidales</taxon>
        <taxon>Bacteroidaceae</taxon>
        <taxon>Phocaeicola</taxon>
    </lineage>
</organism>
<reference evidence="5 6" key="1">
    <citation type="submission" date="2012-02" db="EMBL/GenBank/DDBJ databases">
        <title>The Genome Sequence of Bacteroides dorei CL02T12C06.</title>
        <authorList>
            <consortium name="The Broad Institute Genome Sequencing Platform"/>
            <person name="Earl A."/>
            <person name="Ward D."/>
            <person name="Feldgarden M."/>
            <person name="Gevers D."/>
            <person name="Zitomersky N.L."/>
            <person name="Coyne M.J."/>
            <person name="Comstock L.E."/>
            <person name="Young S.K."/>
            <person name="Zeng Q."/>
            <person name="Gargeya S."/>
            <person name="Fitzgerald M."/>
            <person name="Haas B."/>
            <person name="Abouelleil A."/>
            <person name="Alvarado L."/>
            <person name="Arachchi H.M."/>
            <person name="Berlin A."/>
            <person name="Chapman S.B."/>
            <person name="Gearin G."/>
            <person name="Goldberg J."/>
            <person name="Griggs A."/>
            <person name="Gujja S."/>
            <person name="Hansen M."/>
            <person name="Heiman D."/>
            <person name="Howarth C."/>
            <person name="Larimer J."/>
            <person name="Lui A."/>
            <person name="MacDonald P.J.P."/>
            <person name="McCowen C."/>
            <person name="Montmayeur A."/>
            <person name="Murphy C."/>
            <person name="Neiman D."/>
            <person name="Pearson M."/>
            <person name="Priest M."/>
            <person name="Roberts A."/>
            <person name="Saif S."/>
            <person name="Shea T."/>
            <person name="Sisk P."/>
            <person name="Stolte C."/>
            <person name="Sykes S."/>
            <person name="Wortman J."/>
            <person name="Nusbaum C."/>
            <person name="Birren B."/>
        </authorList>
    </citation>
    <scope>NUCLEOTIDE SEQUENCE [LARGE SCALE GENOMIC DNA]</scope>
    <source>
        <strain evidence="5 6">CL02T12C06</strain>
    </source>
</reference>
<dbReference type="EMBL" id="AGXJ01000063">
    <property type="protein sequence ID" value="EIY30889.1"/>
    <property type="molecule type" value="Genomic_DNA"/>
</dbReference>
<dbReference type="GO" id="GO:0030145">
    <property type="term" value="F:manganese ion binding"/>
    <property type="evidence" value="ECO:0007669"/>
    <property type="project" value="TreeGrafter"/>
</dbReference>
<gene>
    <name evidence="5" type="ORF">HMPREF1064_03307</name>
</gene>
<dbReference type="Proteomes" id="UP000005974">
    <property type="component" value="Unassembled WGS sequence"/>
</dbReference>
<evidence type="ECO:0000256" key="4">
    <source>
        <dbReference type="PROSITE-ProRule" id="PRU00742"/>
    </source>
</evidence>
<dbReference type="AlphaFoldDB" id="I9FCD4"/>
<dbReference type="PRINTS" id="PR00116">
    <property type="entry name" value="ARGINASE"/>
</dbReference>
<dbReference type="PANTHER" id="PTHR43782:SF3">
    <property type="entry name" value="ARGINASE"/>
    <property type="match status" value="1"/>
</dbReference>
<dbReference type="GO" id="GO:0005829">
    <property type="term" value="C:cytosol"/>
    <property type="evidence" value="ECO:0007669"/>
    <property type="project" value="TreeGrafter"/>
</dbReference>
<accession>I9FCD4</accession>
<keyword evidence="1" id="KW-0479">Metal-binding</keyword>
<evidence type="ECO:0000313" key="5">
    <source>
        <dbReference type="EMBL" id="EIY30889.1"/>
    </source>
</evidence>
<dbReference type="PATRIC" id="fig|997876.3.peg.3438"/>
<name>I9FCD4_9BACT</name>
<dbReference type="SUPFAM" id="SSF52768">
    <property type="entry name" value="Arginase/deacetylase"/>
    <property type="match status" value="1"/>
</dbReference>
<proteinExistence type="inferred from homology"/>
<protein>
    <recommendedName>
        <fullName evidence="7">Arginase</fullName>
    </recommendedName>
</protein>
<keyword evidence="6" id="KW-1185">Reference proteome</keyword>
<dbReference type="Gene3D" id="3.40.800.10">
    <property type="entry name" value="Ureohydrolase domain"/>
    <property type="match status" value="1"/>
</dbReference>